<keyword evidence="5" id="KW-1185">Reference proteome</keyword>
<protein>
    <submittedName>
        <fullName evidence="4">ADP-ribosylglycohydrolase family protein</fullName>
    </submittedName>
</protein>
<accession>A0ABW1CCI7</accession>
<sequence length="436" mass="44852">MDVLDRVRGCLLGGAIGDALGAPIEFQSLREIRREHGAEGITGYVTTWRGRTGLITDDTQMTLFTVEGLLEARTAHVNPPPSTSPGPTRPPTTPRHPLDETTPAAHRAAGEGRAEEGRAGEAADRGPRAASIGGAPDATESGPGDTARGGPRGPMAGGGPRSAMARGGGPRGAMAGGDREAAVGAVRQAYLRWLDTQRHRTPPPADRPHRTGWLRNESWLYSTRAPGNACLSGLGRPFPGRSAWGEPGPVNPESKGCGTVMRSAPFGLIALVPKEAFELAAACAQITHGHPTGYLAAGAFAAIVANLMTGEALAPAVHAALELLSTYPGHDETSTALRAALSLASTGAHSPEAVESLGGAWVAEEALAIGVYCALVEPSVDRALLLSVNHSGDSDSTGSVCGNLLGALHGATALPTAWLRPLEGRDTIERLATALT</sequence>
<gene>
    <name evidence="4" type="ORF">ACFPZ3_02815</name>
</gene>
<feature type="compositionally biased region" description="Pro residues" evidence="3">
    <location>
        <begin position="78"/>
        <end position="94"/>
    </location>
</feature>
<feature type="compositionally biased region" description="Gly residues" evidence="3">
    <location>
        <begin position="150"/>
        <end position="175"/>
    </location>
</feature>
<dbReference type="EMBL" id="JBHSPA010000006">
    <property type="protein sequence ID" value="MFC5822779.1"/>
    <property type="molecule type" value="Genomic_DNA"/>
</dbReference>
<proteinExistence type="inferred from homology"/>
<dbReference type="Proteomes" id="UP001596058">
    <property type="component" value="Unassembled WGS sequence"/>
</dbReference>
<feature type="compositionally biased region" description="Basic and acidic residues" evidence="3">
    <location>
        <begin position="108"/>
        <end position="127"/>
    </location>
</feature>
<feature type="region of interest" description="Disordered" evidence="3">
    <location>
        <begin position="75"/>
        <end position="178"/>
    </location>
</feature>
<dbReference type="RefSeq" id="WP_379512331.1">
    <property type="nucleotide sequence ID" value="NZ_JBHSPA010000006.1"/>
</dbReference>
<dbReference type="Pfam" id="PF03747">
    <property type="entry name" value="ADP_ribosyl_GH"/>
    <property type="match status" value="2"/>
</dbReference>
<comment type="similarity">
    <text evidence="1">Belongs to the ADP-ribosylglycohydrolase family.</text>
</comment>
<dbReference type="PANTHER" id="PTHR16222">
    <property type="entry name" value="ADP-RIBOSYLGLYCOHYDROLASE"/>
    <property type="match status" value="1"/>
</dbReference>
<evidence type="ECO:0000313" key="5">
    <source>
        <dbReference type="Proteomes" id="UP001596058"/>
    </source>
</evidence>
<organism evidence="4 5">
    <name type="scientific">Nonomuraea insulae</name>
    <dbReference type="NCBI Taxonomy" id="1616787"/>
    <lineage>
        <taxon>Bacteria</taxon>
        <taxon>Bacillati</taxon>
        <taxon>Actinomycetota</taxon>
        <taxon>Actinomycetes</taxon>
        <taxon>Streptosporangiales</taxon>
        <taxon>Streptosporangiaceae</taxon>
        <taxon>Nonomuraea</taxon>
    </lineage>
</organism>
<keyword evidence="2" id="KW-0378">Hydrolase</keyword>
<evidence type="ECO:0000256" key="2">
    <source>
        <dbReference type="ARBA" id="ARBA00022801"/>
    </source>
</evidence>
<comment type="caution">
    <text evidence="4">The sequence shown here is derived from an EMBL/GenBank/DDBJ whole genome shotgun (WGS) entry which is preliminary data.</text>
</comment>
<dbReference type="InterPro" id="IPR005502">
    <property type="entry name" value="Ribosyl_crysJ1"/>
</dbReference>
<evidence type="ECO:0000256" key="1">
    <source>
        <dbReference type="ARBA" id="ARBA00010702"/>
    </source>
</evidence>
<dbReference type="InterPro" id="IPR050792">
    <property type="entry name" value="ADP-ribosylglycohydrolase"/>
</dbReference>
<dbReference type="InterPro" id="IPR036705">
    <property type="entry name" value="Ribosyl_crysJ1_sf"/>
</dbReference>
<dbReference type="PANTHER" id="PTHR16222:SF24">
    <property type="entry name" value="ADP-RIBOSYLHYDROLASE ARH3"/>
    <property type="match status" value="1"/>
</dbReference>
<dbReference type="Gene3D" id="1.10.4080.10">
    <property type="entry name" value="ADP-ribosylation/Crystallin J1"/>
    <property type="match status" value="2"/>
</dbReference>
<evidence type="ECO:0000256" key="3">
    <source>
        <dbReference type="SAM" id="MobiDB-lite"/>
    </source>
</evidence>
<evidence type="ECO:0000313" key="4">
    <source>
        <dbReference type="EMBL" id="MFC5822779.1"/>
    </source>
</evidence>
<name>A0ABW1CCI7_9ACTN</name>
<dbReference type="SUPFAM" id="SSF101478">
    <property type="entry name" value="ADP-ribosylglycohydrolase"/>
    <property type="match status" value="1"/>
</dbReference>
<reference evidence="5" key="1">
    <citation type="journal article" date="2019" name="Int. J. Syst. Evol. Microbiol.">
        <title>The Global Catalogue of Microorganisms (GCM) 10K type strain sequencing project: providing services to taxonomists for standard genome sequencing and annotation.</title>
        <authorList>
            <consortium name="The Broad Institute Genomics Platform"/>
            <consortium name="The Broad Institute Genome Sequencing Center for Infectious Disease"/>
            <person name="Wu L."/>
            <person name="Ma J."/>
        </authorList>
    </citation>
    <scope>NUCLEOTIDE SEQUENCE [LARGE SCALE GENOMIC DNA]</scope>
    <source>
        <strain evidence="5">CCUG 53903</strain>
    </source>
</reference>